<comment type="caution">
    <text evidence="2">The sequence shown here is derived from an EMBL/GenBank/DDBJ whole genome shotgun (WGS) entry which is preliminary data.</text>
</comment>
<evidence type="ECO:0000313" key="2">
    <source>
        <dbReference type="EMBL" id="KAK0652429.1"/>
    </source>
</evidence>
<organism evidence="2 3">
    <name type="scientific">Cercophora newfieldiana</name>
    <dbReference type="NCBI Taxonomy" id="92897"/>
    <lineage>
        <taxon>Eukaryota</taxon>
        <taxon>Fungi</taxon>
        <taxon>Dikarya</taxon>
        <taxon>Ascomycota</taxon>
        <taxon>Pezizomycotina</taxon>
        <taxon>Sordariomycetes</taxon>
        <taxon>Sordariomycetidae</taxon>
        <taxon>Sordariales</taxon>
        <taxon>Lasiosphaeriaceae</taxon>
        <taxon>Cercophora</taxon>
    </lineage>
</organism>
<protein>
    <submittedName>
        <fullName evidence="2">Uncharacterized protein</fullName>
    </submittedName>
</protein>
<gene>
    <name evidence="2" type="ORF">B0T16DRAFT_454796</name>
</gene>
<sequence>MNNDPSCHLPDPVDRVPTLNANGELGQPEFKWYRETAHNTTAAHPTILWWRNPDGMNLRMVKGMERVCQDAARIAGRTMVVIRPVSHYEHDPRFDPETMQAAPGTRPYIMVYMGYQVRHGGTIWNADGRVFFLPDDSTVIGAPLRLADPQGAPNPELYKWGKNEYTKEVAAHWASFQQNARR</sequence>
<reference evidence="2" key="1">
    <citation type="submission" date="2023-06" db="EMBL/GenBank/DDBJ databases">
        <title>Genome-scale phylogeny and comparative genomics of the fungal order Sordariales.</title>
        <authorList>
            <consortium name="Lawrence Berkeley National Laboratory"/>
            <person name="Hensen N."/>
            <person name="Bonometti L."/>
            <person name="Westerberg I."/>
            <person name="Brannstrom I.O."/>
            <person name="Guillou S."/>
            <person name="Cros-Aarteil S."/>
            <person name="Calhoun S."/>
            <person name="Haridas S."/>
            <person name="Kuo A."/>
            <person name="Mondo S."/>
            <person name="Pangilinan J."/>
            <person name="Riley R."/>
            <person name="Labutti K."/>
            <person name="Andreopoulos B."/>
            <person name="Lipzen A."/>
            <person name="Chen C."/>
            <person name="Yanf M."/>
            <person name="Daum C."/>
            <person name="Ng V."/>
            <person name="Clum A."/>
            <person name="Steindorff A."/>
            <person name="Ohm R."/>
            <person name="Martin F."/>
            <person name="Silar P."/>
            <person name="Natvig D."/>
            <person name="Lalanne C."/>
            <person name="Gautier V."/>
            <person name="Ament-Velasquez S.L."/>
            <person name="Kruys A."/>
            <person name="Hutchinson M.I."/>
            <person name="Powell A.J."/>
            <person name="Barry K."/>
            <person name="Miller A.N."/>
            <person name="Grigoriev I.V."/>
            <person name="Debuchy R."/>
            <person name="Gladieux P."/>
            <person name="Thoren M.H."/>
            <person name="Johannesson H."/>
        </authorList>
    </citation>
    <scope>NUCLEOTIDE SEQUENCE</scope>
    <source>
        <strain evidence="2">SMH2532-1</strain>
    </source>
</reference>
<name>A0AA40CX59_9PEZI</name>
<feature type="region of interest" description="Disordered" evidence="1">
    <location>
        <begin position="1"/>
        <end position="21"/>
    </location>
</feature>
<accession>A0AA40CX59</accession>
<evidence type="ECO:0000313" key="3">
    <source>
        <dbReference type="Proteomes" id="UP001174936"/>
    </source>
</evidence>
<dbReference type="Proteomes" id="UP001174936">
    <property type="component" value="Unassembled WGS sequence"/>
</dbReference>
<dbReference type="AlphaFoldDB" id="A0AA40CX59"/>
<keyword evidence="3" id="KW-1185">Reference proteome</keyword>
<evidence type="ECO:0000256" key="1">
    <source>
        <dbReference type="SAM" id="MobiDB-lite"/>
    </source>
</evidence>
<dbReference type="EMBL" id="JAULSV010000002">
    <property type="protein sequence ID" value="KAK0652429.1"/>
    <property type="molecule type" value="Genomic_DNA"/>
</dbReference>
<proteinExistence type="predicted"/>